<dbReference type="EMBL" id="JAKIJS010000001">
    <property type="protein sequence ID" value="MCF6138009.1"/>
    <property type="molecule type" value="Genomic_DNA"/>
</dbReference>
<organism evidence="17 18">
    <name type="scientific">Pseudalkalibacillus berkeleyi</name>
    <dbReference type="NCBI Taxonomy" id="1069813"/>
    <lineage>
        <taxon>Bacteria</taxon>
        <taxon>Bacillati</taxon>
        <taxon>Bacillota</taxon>
        <taxon>Bacilli</taxon>
        <taxon>Bacillales</taxon>
        <taxon>Fictibacillaceae</taxon>
        <taxon>Pseudalkalibacillus</taxon>
    </lineage>
</organism>
<comment type="catalytic activity">
    <reaction evidence="1">
        <text>a CDP-1,2-diacyl-sn-glycerol + L-serine = a 1,2-diacyl-sn-glycero-3-phospho-L-serine + CMP + H(+)</text>
        <dbReference type="Rhea" id="RHEA:16913"/>
        <dbReference type="ChEBI" id="CHEBI:15378"/>
        <dbReference type="ChEBI" id="CHEBI:33384"/>
        <dbReference type="ChEBI" id="CHEBI:57262"/>
        <dbReference type="ChEBI" id="CHEBI:58332"/>
        <dbReference type="ChEBI" id="CHEBI:60377"/>
        <dbReference type="EC" id="2.7.8.8"/>
    </reaction>
</comment>
<dbReference type="RefSeq" id="WP_236334083.1">
    <property type="nucleotide sequence ID" value="NZ_JAKIJS010000001.1"/>
</dbReference>
<feature type="transmembrane region" description="Helical" evidence="16">
    <location>
        <begin position="101"/>
        <end position="120"/>
    </location>
</feature>
<comment type="caution">
    <text evidence="17">The sequence shown here is derived from an EMBL/GenBank/DDBJ whole genome shotgun (WGS) entry which is preliminary data.</text>
</comment>
<evidence type="ECO:0000256" key="1">
    <source>
        <dbReference type="ARBA" id="ARBA00000287"/>
    </source>
</evidence>
<evidence type="ECO:0000256" key="4">
    <source>
        <dbReference type="ARBA" id="ARBA00013174"/>
    </source>
</evidence>
<evidence type="ECO:0000256" key="12">
    <source>
        <dbReference type="ARBA" id="ARBA00023209"/>
    </source>
</evidence>
<dbReference type="InterPro" id="IPR048254">
    <property type="entry name" value="CDP_ALCOHOL_P_TRANSF_CS"/>
</dbReference>
<keyword evidence="6" id="KW-0444">Lipid biosynthesis</keyword>
<protein>
    <recommendedName>
        <fullName evidence="5">CDP-diacylglycerol--serine O-phosphatidyltransferase</fullName>
        <ecNumber evidence="4">2.7.8.8</ecNumber>
    </recommendedName>
    <alternativeName>
        <fullName evidence="14">Phosphatidylserine synthase</fullName>
    </alternativeName>
</protein>
<dbReference type="InterPro" id="IPR000462">
    <property type="entry name" value="CDP-OH_P_trans"/>
</dbReference>
<comment type="subcellular location">
    <subcellularLocation>
        <location evidence="2">Endomembrane system</location>
        <topology evidence="2">Multi-pass membrane protein</topology>
    </subcellularLocation>
</comment>
<evidence type="ECO:0000256" key="3">
    <source>
        <dbReference type="ARBA" id="ARBA00010441"/>
    </source>
</evidence>
<comment type="similarity">
    <text evidence="3 15">Belongs to the CDP-alcohol phosphatidyltransferase class-I family.</text>
</comment>
<evidence type="ECO:0000256" key="13">
    <source>
        <dbReference type="ARBA" id="ARBA00023264"/>
    </source>
</evidence>
<feature type="transmembrane region" description="Helical" evidence="16">
    <location>
        <begin position="21"/>
        <end position="40"/>
    </location>
</feature>
<evidence type="ECO:0000313" key="18">
    <source>
        <dbReference type="Proteomes" id="UP001649381"/>
    </source>
</evidence>
<evidence type="ECO:0000256" key="6">
    <source>
        <dbReference type="ARBA" id="ARBA00022516"/>
    </source>
</evidence>
<evidence type="ECO:0000256" key="7">
    <source>
        <dbReference type="ARBA" id="ARBA00022679"/>
    </source>
</evidence>
<accession>A0ABS9GZ94</accession>
<keyword evidence="18" id="KW-1185">Reference proteome</keyword>
<name>A0ABS9GZ94_9BACL</name>
<evidence type="ECO:0000313" key="17">
    <source>
        <dbReference type="EMBL" id="MCF6138009.1"/>
    </source>
</evidence>
<evidence type="ECO:0000256" key="15">
    <source>
        <dbReference type="RuleBase" id="RU003750"/>
    </source>
</evidence>
<evidence type="ECO:0000256" key="11">
    <source>
        <dbReference type="ARBA" id="ARBA00023136"/>
    </source>
</evidence>
<dbReference type="GO" id="GO:0003882">
    <property type="term" value="F:CDP-diacylglycerol-serine O-phosphatidyltransferase activity"/>
    <property type="evidence" value="ECO:0007669"/>
    <property type="project" value="UniProtKB-EC"/>
</dbReference>
<keyword evidence="8 16" id="KW-0812">Transmembrane</keyword>
<sequence>MYFLERVDHTVKRMKSQAANVLTLLNLTLGAIAIVCILNGQLELSFWFIFLCALFDRFDGMIARKLQIESEFGKQLDSLCDLISFGVAPAFLIYEAVLFEFGLPGIVFILIYIICGAIRLARFNITEFEGHFTGLPITLAGCFVALSYLTVDLLPHYLFMFLVLILSFFMLSNVSIQKR</sequence>
<evidence type="ECO:0000256" key="14">
    <source>
        <dbReference type="ARBA" id="ARBA00032361"/>
    </source>
</evidence>
<evidence type="ECO:0000256" key="10">
    <source>
        <dbReference type="ARBA" id="ARBA00023098"/>
    </source>
</evidence>
<proteinExistence type="inferred from homology"/>
<dbReference type="InterPro" id="IPR004533">
    <property type="entry name" value="CDP-diaglyc--ser_O-PTrfase"/>
</dbReference>
<dbReference type="Proteomes" id="UP001649381">
    <property type="component" value="Unassembled WGS sequence"/>
</dbReference>
<feature type="transmembrane region" description="Helical" evidence="16">
    <location>
        <begin position="132"/>
        <end position="151"/>
    </location>
</feature>
<dbReference type="Pfam" id="PF01066">
    <property type="entry name" value="CDP-OH_P_transf"/>
    <property type="match status" value="1"/>
</dbReference>
<dbReference type="PANTHER" id="PTHR14269">
    <property type="entry name" value="CDP-DIACYLGLYCEROL--GLYCEROL-3-PHOSPHATE 3-PHOSPHATIDYLTRANSFERASE-RELATED"/>
    <property type="match status" value="1"/>
</dbReference>
<feature type="transmembrane region" description="Helical" evidence="16">
    <location>
        <begin position="157"/>
        <end position="176"/>
    </location>
</feature>
<evidence type="ECO:0000256" key="2">
    <source>
        <dbReference type="ARBA" id="ARBA00004127"/>
    </source>
</evidence>
<dbReference type="InterPro" id="IPR050324">
    <property type="entry name" value="CDP-alcohol_PTase-I"/>
</dbReference>
<dbReference type="Gene3D" id="1.20.120.1760">
    <property type="match status" value="1"/>
</dbReference>
<keyword evidence="10" id="KW-0443">Lipid metabolism</keyword>
<keyword evidence="7 15" id="KW-0808">Transferase</keyword>
<dbReference type="InterPro" id="IPR043130">
    <property type="entry name" value="CDP-OH_PTrfase_TM_dom"/>
</dbReference>
<dbReference type="PROSITE" id="PS00379">
    <property type="entry name" value="CDP_ALCOHOL_P_TRANSF"/>
    <property type="match status" value="1"/>
</dbReference>
<evidence type="ECO:0000256" key="16">
    <source>
        <dbReference type="SAM" id="Phobius"/>
    </source>
</evidence>
<keyword evidence="9 16" id="KW-1133">Transmembrane helix</keyword>
<dbReference type="EC" id="2.7.8.8" evidence="4"/>
<keyword evidence="13" id="KW-1208">Phospholipid metabolism</keyword>
<keyword evidence="11 16" id="KW-0472">Membrane</keyword>
<evidence type="ECO:0000256" key="9">
    <source>
        <dbReference type="ARBA" id="ARBA00022989"/>
    </source>
</evidence>
<dbReference type="NCBIfam" id="TIGR00473">
    <property type="entry name" value="pssA"/>
    <property type="match status" value="1"/>
</dbReference>
<reference evidence="17 18" key="1">
    <citation type="submission" date="2022-01" db="EMBL/GenBank/DDBJ databases">
        <title>Alkalihalobacillus sp. EGI L200015, a novel bacterium isolated from a salt lake sediment.</title>
        <authorList>
            <person name="Gao L."/>
            <person name="Fang B.-Z."/>
            <person name="Li W.-J."/>
        </authorList>
    </citation>
    <scope>NUCLEOTIDE SEQUENCE [LARGE SCALE GENOMIC DNA]</scope>
    <source>
        <strain evidence="17 18">KCTC 12718</strain>
    </source>
</reference>
<evidence type="ECO:0000256" key="5">
    <source>
        <dbReference type="ARBA" id="ARBA00017171"/>
    </source>
</evidence>
<evidence type="ECO:0000256" key="8">
    <source>
        <dbReference type="ARBA" id="ARBA00022692"/>
    </source>
</evidence>
<keyword evidence="12" id="KW-0594">Phospholipid biosynthesis</keyword>
<dbReference type="PANTHER" id="PTHR14269:SF61">
    <property type="entry name" value="CDP-DIACYLGLYCEROL--SERINE O-PHOSPHATIDYLTRANSFERASE"/>
    <property type="match status" value="1"/>
</dbReference>
<gene>
    <name evidence="17" type="primary">pssA</name>
    <name evidence="17" type="ORF">L2716_09765</name>
</gene>